<reference evidence="1" key="1">
    <citation type="submission" date="2021-02" db="EMBL/GenBank/DDBJ databases">
        <authorList>
            <consortium name="DOE Joint Genome Institute"/>
            <person name="Ahrendt S."/>
            <person name="Looney B.P."/>
            <person name="Miyauchi S."/>
            <person name="Morin E."/>
            <person name="Drula E."/>
            <person name="Courty P.E."/>
            <person name="Chicoki N."/>
            <person name="Fauchery L."/>
            <person name="Kohler A."/>
            <person name="Kuo A."/>
            <person name="Labutti K."/>
            <person name="Pangilinan J."/>
            <person name="Lipzen A."/>
            <person name="Riley R."/>
            <person name="Andreopoulos W."/>
            <person name="He G."/>
            <person name="Johnson J."/>
            <person name="Barry K.W."/>
            <person name="Grigoriev I.V."/>
            <person name="Nagy L."/>
            <person name="Hibbett D."/>
            <person name="Henrissat B."/>
            <person name="Matheny P.B."/>
            <person name="Labbe J."/>
            <person name="Martin F."/>
        </authorList>
    </citation>
    <scope>NUCLEOTIDE SEQUENCE</scope>
    <source>
        <strain evidence="1">EC-137</strain>
    </source>
</reference>
<dbReference type="Proteomes" id="UP000814128">
    <property type="component" value="Unassembled WGS sequence"/>
</dbReference>
<keyword evidence="2" id="KW-1185">Reference proteome</keyword>
<protein>
    <submittedName>
        <fullName evidence="1">Uncharacterized protein</fullName>
    </submittedName>
</protein>
<proteinExistence type="predicted"/>
<sequence length="235" mass="26892">MKRSRRRSSSLSRTQDLSRLLDPSYLPHSSSSASSSPVSVHAWVDDHGDLHDPDYRDFPILVAPATHRPAWEGAPNNDPDDDDAAPLTTSRPVTPREKRRARYNAEYAAFASQPSYASNSTYASSTSHAYDRDHSEAAPPPSPRRRKLRALSPRRSSCALERASEHEDAVEDERSWFEEPETEEPKEEYVPSRQQSDWTPTCSEQIRRHWHAFTLGVRFSLFRAQRRIHRRLSAT</sequence>
<comment type="caution">
    <text evidence="1">The sequence shown here is derived from an EMBL/GenBank/DDBJ whole genome shotgun (WGS) entry which is preliminary data.</text>
</comment>
<evidence type="ECO:0000313" key="2">
    <source>
        <dbReference type="Proteomes" id="UP000814128"/>
    </source>
</evidence>
<evidence type="ECO:0000313" key="1">
    <source>
        <dbReference type="EMBL" id="KAI0031484.1"/>
    </source>
</evidence>
<name>A0ACB8QIB6_9AGAM</name>
<dbReference type="EMBL" id="MU273578">
    <property type="protein sequence ID" value="KAI0031484.1"/>
    <property type="molecule type" value="Genomic_DNA"/>
</dbReference>
<organism evidence="1 2">
    <name type="scientific">Vararia minispora EC-137</name>
    <dbReference type="NCBI Taxonomy" id="1314806"/>
    <lineage>
        <taxon>Eukaryota</taxon>
        <taxon>Fungi</taxon>
        <taxon>Dikarya</taxon>
        <taxon>Basidiomycota</taxon>
        <taxon>Agaricomycotina</taxon>
        <taxon>Agaricomycetes</taxon>
        <taxon>Russulales</taxon>
        <taxon>Lachnocladiaceae</taxon>
        <taxon>Vararia</taxon>
    </lineage>
</organism>
<gene>
    <name evidence="1" type="ORF">K488DRAFT_86767</name>
</gene>
<reference evidence="1" key="2">
    <citation type="journal article" date="2022" name="New Phytol.">
        <title>Evolutionary transition to the ectomycorrhizal habit in the genomes of a hyperdiverse lineage of mushroom-forming fungi.</title>
        <authorList>
            <person name="Looney B."/>
            <person name="Miyauchi S."/>
            <person name="Morin E."/>
            <person name="Drula E."/>
            <person name="Courty P.E."/>
            <person name="Kohler A."/>
            <person name="Kuo A."/>
            <person name="LaButti K."/>
            <person name="Pangilinan J."/>
            <person name="Lipzen A."/>
            <person name="Riley R."/>
            <person name="Andreopoulos W."/>
            <person name="He G."/>
            <person name="Johnson J."/>
            <person name="Nolan M."/>
            <person name="Tritt A."/>
            <person name="Barry K.W."/>
            <person name="Grigoriev I.V."/>
            <person name="Nagy L.G."/>
            <person name="Hibbett D."/>
            <person name="Henrissat B."/>
            <person name="Matheny P.B."/>
            <person name="Labbe J."/>
            <person name="Martin F.M."/>
        </authorList>
    </citation>
    <scope>NUCLEOTIDE SEQUENCE</scope>
    <source>
        <strain evidence="1">EC-137</strain>
    </source>
</reference>
<accession>A0ACB8QIB6</accession>